<evidence type="ECO:0000313" key="3">
    <source>
        <dbReference type="Proteomes" id="UP001058974"/>
    </source>
</evidence>
<sequence length="70" mass="8010">MFVLNPQFLRFTMENYDDFVDVDSNNVHSTNEEDEIYSVSNGYQSSDDGDDVDNDDDDDSVKVDAYVGDR</sequence>
<proteinExistence type="predicted"/>
<dbReference type="Gramene" id="Psat06G0637700-T1">
    <property type="protein sequence ID" value="KAI5401889.1"/>
    <property type="gene ID" value="KIW84_066377"/>
</dbReference>
<evidence type="ECO:0000313" key="2">
    <source>
        <dbReference type="EMBL" id="KAI5401889.1"/>
    </source>
</evidence>
<evidence type="ECO:0000256" key="1">
    <source>
        <dbReference type="SAM" id="MobiDB-lite"/>
    </source>
</evidence>
<dbReference type="AlphaFoldDB" id="A0A9D5AB39"/>
<comment type="caution">
    <text evidence="2">The sequence shown here is derived from an EMBL/GenBank/DDBJ whole genome shotgun (WGS) entry which is preliminary data.</text>
</comment>
<dbReference type="EMBL" id="JAMSHJ010000006">
    <property type="protein sequence ID" value="KAI5401889.1"/>
    <property type="molecule type" value="Genomic_DNA"/>
</dbReference>
<keyword evidence="3" id="KW-1185">Reference proteome</keyword>
<name>A0A9D5AB39_PEA</name>
<feature type="compositionally biased region" description="Acidic residues" evidence="1">
    <location>
        <begin position="47"/>
        <end position="59"/>
    </location>
</feature>
<organism evidence="2 3">
    <name type="scientific">Pisum sativum</name>
    <name type="common">Garden pea</name>
    <name type="synonym">Lathyrus oleraceus</name>
    <dbReference type="NCBI Taxonomy" id="3888"/>
    <lineage>
        <taxon>Eukaryota</taxon>
        <taxon>Viridiplantae</taxon>
        <taxon>Streptophyta</taxon>
        <taxon>Embryophyta</taxon>
        <taxon>Tracheophyta</taxon>
        <taxon>Spermatophyta</taxon>
        <taxon>Magnoliopsida</taxon>
        <taxon>eudicotyledons</taxon>
        <taxon>Gunneridae</taxon>
        <taxon>Pentapetalae</taxon>
        <taxon>rosids</taxon>
        <taxon>fabids</taxon>
        <taxon>Fabales</taxon>
        <taxon>Fabaceae</taxon>
        <taxon>Papilionoideae</taxon>
        <taxon>50 kb inversion clade</taxon>
        <taxon>NPAAA clade</taxon>
        <taxon>Hologalegina</taxon>
        <taxon>IRL clade</taxon>
        <taxon>Fabeae</taxon>
        <taxon>Lathyrus</taxon>
    </lineage>
</organism>
<gene>
    <name evidence="2" type="ORF">KIW84_066377</name>
</gene>
<protein>
    <submittedName>
        <fullName evidence="2">Uncharacterized protein</fullName>
    </submittedName>
</protein>
<reference evidence="2 3" key="1">
    <citation type="journal article" date="2022" name="Nat. Genet.">
        <title>Improved pea reference genome and pan-genome highlight genomic features and evolutionary characteristics.</title>
        <authorList>
            <person name="Yang T."/>
            <person name="Liu R."/>
            <person name="Luo Y."/>
            <person name="Hu S."/>
            <person name="Wang D."/>
            <person name="Wang C."/>
            <person name="Pandey M.K."/>
            <person name="Ge S."/>
            <person name="Xu Q."/>
            <person name="Li N."/>
            <person name="Li G."/>
            <person name="Huang Y."/>
            <person name="Saxena R.K."/>
            <person name="Ji Y."/>
            <person name="Li M."/>
            <person name="Yan X."/>
            <person name="He Y."/>
            <person name="Liu Y."/>
            <person name="Wang X."/>
            <person name="Xiang C."/>
            <person name="Varshney R.K."/>
            <person name="Ding H."/>
            <person name="Gao S."/>
            <person name="Zong X."/>
        </authorList>
    </citation>
    <scope>NUCLEOTIDE SEQUENCE [LARGE SCALE GENOMIC DNA]</scope>
    <source>
        <strain evidence="2 3">cv. Zhongwan 6</strain>
    </source>
</reference>
<accession>A0A9D5AB39</accession>
<dbReference type="Proteomes" id="UP001058974">
    <property type="component" value="Chromosome 6"/>
</dbReference>
<feature type="region of interest" description="Disordered" evidence="1">
    <location>
        <begin position="30"/>
        <end position="70"/>
    </location>
</feature>